<dbReference type="SUPFAM" id="SSF55021">
    <property type="entry name" value="ACT-like"/>
    <property type="match status" value="2"/>
</dbReference>
<dbReference type="Pfam" id="PF10369">
    <property type="entry name" value="ALS_ss_C"/>
    <property type="match status" value="1"/>
</dbReference>
<dbReference type="NCBIfam" id="NF008864">
    <property type="entry name" value="PRK11895.1"/>
    <property type="match status" value="1"/>
</dbReference>
<dbReference type="Gene3D" id="3.30.70.1150">
    <property type="entry name" value="ACT-like. Chain A, domain 2"/>
    <property type="match status" value="1"/>
</dbReference>
<evidence type="ECO:0000313" key="10">
    <source>
        <dbReference type="EMBL" id="MBC5724897.1"/>
    </source>
</evidence>
<dbReference type="PANTHER" id="PTHR30239">
    <property type="entry name" value="ACETOLACTATE SYNTHASE SMALL SUBUNIT"/>
    <property type="match status" value="1"/>
</dbReference>
<evidence type="ECO:0000256" key="2">
    <source>
        <dbReference type="ARBA" id="ARBA00005025"/>
    </source>
</evidence>
<dbReference type="AlphaFoldDB" id="A0A923LVW3"/>
<dbReference type="InterPro" id="IPR004789">
    <property type="entry name" value="Acetalactate_synth_ssu"/>
</dbReference>
<evidence type="ECO:0000256" key="8">
    <source>
        <dbReference type="RuleBase" id="RU368092"/>
    </source>
</evidence>
<dbReference type="InterPro" id="IPR002912">
    <property type="entry name" value="ACT_dom"/>
</dbReference>
<dbReference type="GO" id="GO:1990610">
    <property type="term" value="F:acetolactate synthase regulator activity"/>
    <property type="evidence" value="ECO:0007669"/>
    <property type="project" value="UniProtKB-UniRule"/>
</dbReference>
<protein>
    <recommendedName>
        <fullName evidence="8">Acetolactate synthase small subunit</fullName>
        <shortName evidence="8">AHAS</shortName>
        <shortName evidence="8">ALS</shortName>
        <ecNumber evidence="8">2.2.1.6</ecNumber>
    </recommendedName>
    <alternativeName>
        <fullName evidence="8">Acetohydroxy-acid synthase small subunit</fullName>
    </alternativeName>
</protein>
<organism evidence="10 11">
    <name type="scientific">Agathobaculum faecis</name>
    <dbReference type="NCBI Taxonomy" id="2763013"/>
    <lineage>
        <taxon>Bacteria</taxon>
        <taxon>Bacillati</taxon>
        <taxon>Bacillota</taxon>
        <taxon>Clostridia</taxon>
        <taxon>Eubacteriales</taxon>
        <taxon>Butyricicoccaceae</taxon>
        <taxon>Agathobaculum</taxon>
    </lineage>
</organism>
<dbReference type="Pfam" id="PF22629">
    <property type="entry name" value="ACT_AHAS_ss"/>
    <property type="match status" value="1"/>
</dbReference>
<evidence type="ECO:0000259" key="9">
    <source>
        <dbReference type="PROSITE" id="PS51671"/>
    </source>
</evidence>
<comment type="pathway">
    <text evidence="1 8">Amino-acid biosynthesis; L-isoleucine biosynthesis; L-isoleucine from 2-oxobutanoate: step 1/4.</text>
</comment>
<dbReference type="GO" id="GO:0003984">
    <property type="term" value="F:acetolactate synthase activity"/>
    <property type="evidence" value="ECO:0007669"/>
    <property type="project" value="UniProtKB-UniRule"/>
</dbReference>
<dbReference type="Gene3D" id="3.30.70.260">
    <property type="match status" value="1"/>
</dbReference>
<feature type="domain" description="ACT" evidence="9">
    <location>
        <begin position="5"/>
        <end position="82"/>
    </location>
</feature>
<dbReference type="Proteomes" id="UP000606499">
    <property type="component" value="Unassembled WGS sequence"/>
</dbReference>
<evidence type="ECO:0000256" key="7">
    <source>
        <dbReference type="ARBA" id="ARBA00048670"/>
    </source>
</evidence>
<comment type="catalytic activity">
    <reaction evidence="7 8">
        <text>2 pyruvate + H(+) = (2S)-2-acetolactate + CO2</text>
        <dbReference type="Rhea" id="RHEA:25249"/>
        <dbReference type="ChEBI" id="CHEBI:15361"/>
        <dbReference type="ChEBI" id="CHEBI:15378"/>
        <dbReference type="ChEBI" id="CHEBI:16526"/>
        <dbReference type="ChEBI" id="CHEBI:58476"/>
        <dbReference type="EC" id="2.2.1.6"/>
    </reaction>
</comment>
<name>A0A923LVW3_9FIRM</name>
<dbReference type="GO" id="GO:0009099">
    <property type="term" value="P:L-valine biosynthetic process"/>
    <property type="evidence" value="ECO:0007669"/>
    <property type="project" value="UniProtKB-UniRule"/>
</dbReference>
<dbReference type="PROSITE" id="PS51671">
    <property type="entry name" value="ACT"/>
    <property type="match status" value="1"/>
</dbReference>
<evidence type="ECO:0000313" key="11">
    <source>
        <dbReference type="Proteomes" id="UP000606499"/>
    </source>
</evidence>
<comment type="subunit">
    <text evidence="4 8">Dimer of large and small chains.</text>
</comment>
<evidence type="ECO:0000256" key="5">
    <source>
        <dbReference type="ARBA" id="ARBA00022605"/>
    </source>
</evidence>
<dbReference type="CDD" id="cd04878">
    <property type="entry name" value="ACT_AHAS"/>
    <property type="match status" value="1"/>
</dbReference>
<reference evidence="10" key="1">
    <citation type="submission" date="2020-08" db="EMBL/GenBank/DDBJ databases">
        <title>Genome public.</title>
        <authorList>
            <person name="Liu C."/>
            <person name="Sun Q."/>
        </authorList>
    </citation>
    <scope>NUCLEOTIDE SEQUENCE</scope>
    <source>
        <strain evidence="10">NSJ-28</strain>
    </source>
</reference>
<dbReference type="InterPro" id="IPR054480">
    <property type="entry name" value="AHAS_small-like_ACT"/>
</dbReference>
<dbReference type="InterPro" id="IPR039557">
    <property type="entry name" value="AHAS_ACT"/>
</dbReference>
<evidence type="ECO:0000256" key="1">
    <source>
        <dbReference type="ARBA" id="ARBA00004974"/>
    </source>
</evidence>
<comment type="similarity">
    <text evidence="3 8">Belongs to the acetolactate synthase small subunit family.</text>
</comment>
<dbReference type="GO" id="GO:0009097">
    <property type="term" value="P:isoleucine biosynthetic process"/>
    <property type="evidence" value="ECO:0007669"/>
    <property type="project" value="UniProtKB-UniRule"/>
</dbReference>
<keyword evidence="11" id="KW-1185">Reference proteome</keyword>
<comment type="pathway">
    <text evidence="2 8">Amino-acid biosynthesis; L-valine biosynthesis; L-valine from pyruvate: step 1/4.</text>
</comment>
<evidence type="ECO:0000256" key="3">
    <source>
        <dbReference type="ARBA" id="ARBA00006341"/>
    </source>
</evidence>
<evidence type="ECO:0000256" key="6">
    <source>
        <dbReference type="ARBA" id="ARBA00023304"/>
    </source>
</evidence>
<evidence type="ECO:0000256" key="4">
    <source>
        <dbReference type="ARBA" id="ARBA00011744"/>
    </source>
</evidence>
<proteinExistence type="inferred from homology"/>
<gene>
    <name evidence="10" type="primary">ilvN</name>
    <name evidence="10" type="ORF">H8S45_05420</name>
</gene>
<keyword evidence="6 8" id="KW-0100">Branched-chain amino acid biosynthesis</keyword>
<dbReference type="EMBL" id="JACOPL010000004">
    <property type="protein sequence ID" value="MBC5724897.1"/>
    <property type="molecule type" value="Genomic_DNA"/>
</dbReference>
<dbReference type="EC" id="2.2.1.6" evidence="8"/>
<keyword evidence="5 8" id="KW-0028">Amino-acid biosynthesis</keyword>
<dbReference type="InterPro" id="IPR045865">
    <property type="entry name" value="ACT-like_dom_sf"/>
</dbReference>
<comment type="caution">
    <text evidence="10">The sequence shown here is derived from an EMBL/GenBank/DDBJ whole genome shotgun (WGS) entry which is preliminary data.</text>
</comment>
<dbReference type="GO" id="GO:0005829">
    <property type="term" value="C:cytosol"/>
    <property type="evidence" value="ECO:0007669"/>
    <property type="project" value="TreeGrafter"/>
</dbReference>
<sequence length="158" mass="17481">MQKYILSVTVQNNAGVLARVSSLFGRRGYNIDSLTVSATTDPKVSRMSIIVQGDEPILEQIMKQLSKLEEVICVDHLQEEDSCCSELVFVKLKAEAGDVRDAIRQLCELYGAAIIESTERALIVELSEVPSRIDAFLDVISNFEVLEMSRSGVTAIEK</sequence>
<dbReference type="PANTHER" id="PTHR30239:SF0">
    <property type="entry name" value="ACETOLACTATE SYNTHASE SMALL SUBUNIT 1, CHLOROPLASTIC"/>
    <property type="match status" value="1"/>
</dbReference>
<dbReference type="RefSeq" id="WP_054326211.1">
    <property type="nucleotide sequence ID" value="NZ_JACOPL010000004.1"/>
</dbReference>
<dbReference type="InterPro" id="IPR027271">
    <property type="entry name" value="Acetolactate_synth/TF_NikR_C"/>
</dbReference>
<comment type="function">
    <text evidence="8">Catalyzes the conversion of 2 pyruvate molecules into acetolactate in the first common step of the biosynthetic pathway of the branched-amino acids such as leucine, isoleucine, and valine.</text>
</comment>
<dbReference type="InterPro" id="IPR019455">
    <property type="entry name" value="Acetolactate_synth_ssu_C"/>
</dbReference>
<keyword evidence="8 10" id="KW-0808">Transferase</keyword>
<accession>A0A923LVW3</accession>
<dbReference type="NCBIfam" id="TIGR00119">
    <property type="entry name" value="acolac_sm"/>
    <property type="match status" value="1"/>
</dbReference>